<reference evidence="1" key="1">
    <citation type="submission" date="2022-05" db="EMBL/GenBank/DDBJ databases">
        <title>Novel bacterial taxa in a minimal lignocellulolytic consortium and its capacity to transform plastics disclosed by genome-resolved metagenomics.</title>
        <authorList>
            <person name="Rodriguez C.A.D."/>
            <person name="Diaz-Garcia L."/>
            <person name="Herrera K."/>
            <person name="Tarazona N.A."/>
            <person name="Sproer C."/>
            <person name="Overmann J."/>
            <person name="Jimenez D.J."/>
        </authorList>
    </citation>
    <scope>NUCLEOTIDE SEQUENCE</scope>
    <source>
        <strain evidence="1">MAG5</strain>
    </source>
</reference>
<dbReference type="AlphaFoldDB" id="A0A9J6ZCI0"/>
<protein>
    <submittedName>
        <fullName evidence="1">Uncharacterized protein</fullName>
    </submittedName>
</protein>
<evidence type="ECO:0000313" key="2">
    <source>
        <dbReference type="Proteomes" id="UP001056756"/>
    </source>
</evidence>
<proteinExistence type="predicted"/>
<sequence length="128" mass="14945">MHKIDIDLLPQSLKEKSLSSTEVVLRCEDILTAIDLIIAQQRATIGWEIWFLYPQGQISGIIEIDGESELYTTVDVMKRKMFESWKQYVKRTSEKAKEEIIRTNFEVNEKCNKNGVIPYFCITTINHF</sequence>
<dbReference type="KEGG" id="plig:NAG76_18575"/>
<dbReference type="EMBL" id="CP097899">
    <property type="protein sequence ID" value="URN93813.1"/>
    <property type="molecule type" value="Genomic_DNA"/>
</dbReference>
<dbReference type="Proteomes" id="UP001056756">
    <property type="component" value="Chromosome"/>
</dbReference>
<gene>
    <name evidence="1" type="ORF">NAG76_18575</name>
</gene>
<evidence type="ECO:0000313" key="1">
    <source>
        <dbReference type="EMBL" id="URN93813.1"/>
    </source>
</evidence>
<organism evidence="1 2">
    <name type="scientific">Candidatus Pristimantibacillus lignocellulolyticus</name>
    <dbReference type="NCBI Taxonomy" id="2994561"/>
    <lineage>
        <taxon>Bacteria</taxon>
        <taxon>Bacillati</taxon>
        <taxon>Bacillota</taxon>
        <taxon>Bacilli</taxon>
        <taxon>Bacillales</taxon>
        <taxon>Paenibacillaceae</taxon>
        <taxon>Candidatus Pristimantibacillus</taxon>
    </lineage>
</organism>
<accession>A0A9J6ZCI0</accession>
<name>A0A9J6ZCI0_9BACL</name>